<evidence type="ECO:0000256" key="9">
    <source>
        <dbReference type="ARBA" id="ARBA00023279"/>
    </source>
</evidence>
<keyword evidence="6 11" id="KW-0472">Membrane</keyword>
<evidence type="ECO:0000256" key="13">
    <source>
        <dbReference type="SAM" id="Phobius"/>
    </source>
</evidence>
<keyword evidence="9 11" id="KW-0278">Fertilization</keyword>
<dbReference type="Proteomes" id="UP000001074">
    <property type="component" value="Unassembled WGS sequence"/>
</dbReference>
<dbReference type="GO" id="GO:0002079">
    <property type="term" value="C:inner acrosomal membrane"/>
    <property type="evidence" value="ECO:0007669"/>
    <property type="project" value="UniProtKB-SubCell"/>
</dbReference>
<dbReference type="Pfam" id="PF00084">
    <property type="entry name" value="Sushi"/>
    <property type="match status" value="4"/>
</dbReference>
<dbReference type="PANTHER" id="PTHR19325:SF521">
    <property type="entry name" value="MEMBRANE COFACTOR PROTEIN"/>
    <property type="match status" value="1"/>
</dbReference>
<keyword evidence="3 12" id="KW-0768">Sushi</keyword>
<feature type="signal peptide" evidence="14">
    <location>
        <begin position="1"/>
        <end position="28"/>
    </location>
</feature>
<evidence type="ECO:0000313" key="17">
    <source>
        <dbReference type="Proteomes" id="UP000001074"/>
    </source>
</evidence>
<dbReference type="PANTHER" id="PTHR19325">
    <property type="entry name" value="COMPLEMENT COMPONENT-RELATED SUSHI DOMAIN-CONTAINING"/>
    <property type="match status" value="1"/>
</dbReference>
<dbReference type="CDD" id="cd00033">
    <property type="entry name" value="CCP"/>
    <property type="match status" value="4"/>
</dbReference>
<evidence type="ECO:0000256" key="2">
    <source>
        <dbReference type="ARBA" id="ARBA00017517"/>
    </source>
</evidence>
<protein>
    <recommendedName>
        <fullName evidence="2 11">Membrane cofactor protein</fullName>
    </recommendedName>
</protein>
<comment type="subcellular location">
    <subcellularLocation>
        <location evidence="11">Cytoplasmic vesicle</location>
        <location evidence="11">Secretory vesicle</location>
        <location evidence="11">Acrosome inner membrane</location>
    </subcellularLocation>
    <subcellularLocation>
        <location evidence="1">Membrane</location>
        <topology evidence="1">Single-pass membrane protein</topology>
    </subcellularLocation>
</comment>
<dbReference type="Gene3D" id="2.10.70.10">
    <property type="entry name" value="Complement Module, domain 1"/>
    <property type="match status" value="4"/>
</dbReference>
<dbReference type="SMART" id="SM00032">
    <property type="entry name" value="CCP"/>
    <property type="match status" value="4"/>
</dbReference>
<feature type="disulfide bond" evidence="12">
    <location>
        <begin position="260"/>
        <end position="287"/>
    </location>
</feature>
<keyword evidence="13" id="KW-1133">Transmembrane helix</keyword>
<dbReference type="EMBL" id="AAPE02027515">
    <property type="status" value="NOT_ANNOTATED_CDS"/>
    <property type="molecule type" value="Genomic_DNA"/>
</dbReference>
<evidence type="ECO:0000313" key="16">
    <source>
        <dbReference type="Ensembl" id="ENSMLUP00000017919.1"/>
    </source>
</evidence>
<evidence type="ECO:0000256" key="5">
    <source>
        <dbReference type="ARBA" id="ARBA00022737"/>
    </source>
</evidence>
<proteinExistence type="predicted"/>
<dbReference type="InterPro" id="IPR035976">
    <property type="entry name" value="Sushi/SCR/CCP_sf"/>
</dbReference>
<feature type="domain" description="Sushi" evidence="15">
    <location>
        <begin position="164"/>
        <end position="229"/>
    </location>
</feature>
<dbReference type="FunFam" id="2.10.70.10:FF:000014">
    <property type="entry name" value="Membrane cofactor protein"/>
    <property type="match status" value="1"/>
</dbReference>
<dbReference type="Ensembl" id="ENSMLUT00000025536.1">
    <property type="protein sequence ID" value="ENSMLUP00000017919.1"/>
    <property type="gene ID" value="ENSMLUG00000028436.1"/>
</dbReference>
<dbReference type="PROSITE" id="PS50923">
    <property type="entry name" value="SUSHI"/>
    <property type="match status" value="4"/>
</dbReference>
<name>G1Q2I6_MYOLU</name>
<evidence type="ECO:0000256" key="7">
    <source>
        <dbReference type="ARBA" id="ARBA00023157"/>
    </source>
</evidence>
<reference evidence="16" key="2">
    <citation type="submission" date="2025-08" db="UniProtKB">
        <authorList>
            <consortium name="Ensembl"/>
        </authorList>
    </citation>
    <scope>IDENTIFICATION</scope>
</reference>
<keyword evidence="5" id="KW-0677">Repeat</keyword>
<dbReference type="PIRSF" id="PIRSF037971">
    <property type="entry name" value="TLX_CD46"/>
    <property type="match status" value="1"/>
</dbReference>
<feature type="domain" description="Sushi" evidence="15">
    <location>
        <begin position="230"/>
        <end position="289"/>
    </location>
</feature>
<keyword evidence="13" id="KW-0812">Transmembrane</keyword>
<dbReference type="InParanoid" id="G1Q2I6"/>
<dbReference type="InterPro" id="IPR000436">
    <property type="entry name" value="Sushi_SCR_CCP_dom"/>
</dbReference>
<evidence type="ECO:0000256" key="8">
    <source>
        <dbReference type="ARBA" id="ARBA00023180"/>
    </source>
</evidence>
<evidence type="ECO:0000256" key="1">
    <source>
        <dbReference type="ARBA" id="ARBA00004167"/>
    </source>
</evidence>
<feature type="chain" id="PRO_5003417877" description="Membrane cofactor protein" evidence="14">
    <location>
        <begin position="29"/>
        <end position="354"/>
    </location>
</feature>
<feature type="transmembrane region" description="Helical" evidence="13">
    <location>
        <begin position="306"/>
        <end position="328"/>
    </location>
</feature>
<evidence type="ECO:0000256" key="12">
    <source>
        <dbReference type="PROSITE-ProRule" id="PRU00302"/>
    </source>
</evidence>
<keyword evidence="7 12" id="KW-1015">Disulfide bond</keyword>
<evidence type="ECO:0000256" key="10">
    <source>
        <dbReference type="ARBA" id="ARBA00047055"/>
    </source>
</evidence>
<comment type="subunit">
    <text evidence="10">Interacts with C3b. Interacts with C4b. Interacts with moesin/MSN.</text>
</comment>
<evidence type="ECO:0000256" key="6">
    <source>
        <dbReference type="ARBA" id="ARBA00023136"/>
    </source>
</evidence>
<accession>G1Q2I6</accession>
<organism evidence="16 17">
    <name type="scientific">Myotis lucifugus</name>
    <name type="common">Little brown bat</name>
    <dbReference type="NCBI Taxonomy" id="59463"/>
    <lineage>
        <taxon>Eukaryota</taxon>
        <taxon>Metazoa</taxon>
        <taxon>Chordata</taxon>
        <taxon>Craniata</taxon>
        <taxon>Vertebrata</taxon>
        <taxon>Euteleostomi</taxon>
        <taxon>Mammalia</taxon>
        <taxon>Eutheria</taxon>
        <taxon>Laurasiatheria</taxon>
        <taxon>Chiroptera</taxon>
        <taxon>Yangochiroptera</taxon>
        <taxon>Vespertilionidae</taxon>
        <taxon>Myotis</taxon>
    </lineage>
</organism>
<feature type="domain" description="Sushi" evidence="15">
    <location>
        <begin position="36"/>
        <end position="101"/>
    </location>
</feature>
<reference evidence="16" key="3">
    <citation type="submission" date="2025-09" db="UniProtKB">
        <authorList>
            <consortium name="Ensembl"/>
        </authorList>
    </citation>
    <scope>IDENTIFICATION</scope>
</reference>
<sequence>SRGPRRASRRRPFSSWSHFVGNLLVTLALRLPASTDACDKIPTYVSMKAKGNPVPPVSAGFAVEYECHPGYRLIVPLVRPTTTVCQPDGTWAPALREACTRKSCPQLAEPINGRLEGTFQFGAQANYSCNVGYHLVGTPVLRCELAGDGNNVAWSGDPPQCEKILCQPPQQIENGTFSNSHKDTFEYNEVVTYRCKPSTGPDEFSLVGESTLTCSGPNKWSSDPPVCKVVRCDYPSLPDGHMVSGFGKKYYYKAEVEFECNQGYSLEGSRKIVCEANNAWVPEIPRCVQGRPTPDETPSQSLGTGAIVGITLAVVGGALALIASWMYYQKKRKGKTEGTAAYSTYQNKSSTPAQ</sequence>
<dbReference type="GO" id="GO:0009986">
    <property type="term" value="C:cell surface"/>
    <property type="evidence" value="ECO:0007669"/>
    <property type="project" value="InterPro"/>
</dbReference>
<dbReference type="HOGENOM" id="CLU_020107_1_0_1"/>
<dbReference type="SUPFAM" id="SSF57535">
    <property type="entry name" value="Complement control module/SCR domain"/>
    <property type="match status" value="4"/>
</dbReference>
<dbReference type="GeneTree" id="ENSGT00940000161381"/>
<comment type="function">
    <text evidence="11">Acts as a cofactor for complement factor I, a serine protease which protects autologous cells against complement-mediated injury by cleaving C3b and C4b deposited on host tissue. May be involved in the fusion of the spermatozoa with the oocyte during fertilization.</text>
</comment>
<evidence type="ECO:0000256" key="11">
    <source>
        <dbReference type="PIRNR" id="PIRNR037971"/>
    </source>
</evidence>
<dbReference type="STRING" id="59463.ENSMLUP00000017919"/>
<evidence type="ECO:0000256" key="4">
    <source>
        <dbReference type="ARBA" id="ARBA00022729"/>
    </source>
</evidence>
<dbReference type="OMA" id="AVEYECH"/>
<evidence type="ECO:0000256" key="14">
    <source>
        <dbReference type="SAM" id="SignalP"/>
    </source>
</evidence>
<reference evidence="16 17" key="1">
    <citation type="journal article" date="2011" name="Nature">
        <title>A high-resolution map of human evolutionary constraint using 29 mammals.</title>
        <authorList>
            <person name="Lindblad-Toh K."/>
            <person name="Garber M."/>
            <person name="Zuk O."/>
            <person name="Lin M.F."/>
            <person name="Parker B.J."/>
            <person name="Washietl S."/>
            <person name="Kheradpour P."/>
            <person name="Ernst J."/>
            <person name="Jordan G."/>
            <person name="Mauceli E."/>
            <person name="Ward L.D."/>
            <person name="Lowe C.B."/>
            <person name="Holloway A.K."/>
            <person name="Clamp M."/>
            <person name="Gnerre S."/>
            <person name="Alfoldi J."/>
            <person name="Beal K."/>
            <person name="Chang J."/>
            <person name="Clawson H."/>
            <person name="Cuff J."/>
            <person name="Di Palma F."/>
            <person name="Fitzgerald S."/>
            <person name="Flicek P."/>
            <person name="Guttman M."/>
            <person name="Hubisz M.J."/>
            <person name="Jaffe D.B."/>
            <person name="Jungreis I."/>
            <person name="Kent W.J."/>
            <person name="Kostka D."/>
            <person name="Lara M."/>
            <person name="Martins A.L."/>
            <person name="Massingham T."/>
            <person name="Moltke I."/>
            <person name="Raney B.J."/>
            <person name="Rasmussen M.D."/>
            <person name="Robinson J."/>
            <person name="Stark A."/>
            <person name="Vilella A.J."/>
            <person name="Wen J."/>
            <person name="Xie X."/>
            <person name="Zody M.C."/>
            <person name="Baldwin J."/>
            <person name="Bloom T."/>
            <person name="Chin C.W."/>
            <person name="Heiman D."/>
            <person name="Nicol R."/>
            <person name="Nusbaum C."/>
            <person name="Young S."/>
            <person name="Wilkinson J."/>
            <person name="Worley K.C."/>
            <person name="Kovar C.L."/>
            <person name="Muzny D.M."/>
            <person name="Gibbs R.A."/>
            <person name="Cree A."/>
            <person name="Dihn H.H."/>
            <person name="Fowler G."/>
            <person name="Jhangiani S."/>
            <person name="Joshi V."/>
            <person name="Lee S."/>
            <person name="Lewis L.R."/>
            <person name="Nazareth L.V."/>
            <person name="Okwuonu G."/>
            <person name="Santibanez J."/>
            <person name="Warren W.C."/>
            <person name="Mardis E.R."/>
            <person name="Weinstock G.M."/>
            <person name="Wilson R.K."/>
            <person name="Delehaunty K."/>
            <person name="Dooling D."/>
            <person name="Fronik C."/>
            <person name="Fulton L."/>
            <person name="Fulton B."/>
            <person name="Graves T."/>
            <person name="Minx P."/>
            <person name="Sodergren E."/>
            <person name="Birney E."/>
            <person name="Margulies E.H."/>
            <person name="Herrero J."/>
            <person name="Green E.D."/>
            <person name="Haussler D."/>
            <person name="Siepel A."/>
            <person name="Goldman N."/>
            <person name="Pollard K.S."/>
            <person name="Pedersen J.S."/>
            <person name="Lander E.S."/>
            <person name="Kellis M."/>
        </authorList>
    </citation>
    <scope>NUCLEOTIDE SEQUENCE [LARGE SCALE GENOMIC DNA]</scope>
</reference>
<keyword evidence="4 14" id="KW-0732">Signal</keyword>
<dbReference type="eggNOG" id="ENOG502QPUC">
    <property type="taxonomic scope" value="Eukaryota"/>
</dbReference>
<dbReference type="AlphaFoldDB" id="G1Q2I6"/>
<feature type="domain" description="Sushi" evidence="15">
    <location>
        <begin position="102"/>
        <end position="163"/>
    </location>
</feature>
<evidence type="ECO:0000259" key="15">
    <source>
        <dbReference type="PROSITE" id="PS50923"/>
    </source>
</evidence>
<keyword evidence="17" id="KW-1185">Reference proteome</keyword>
<evidence type="ECO:0000256" key="3">
    <source>
        <dbReference type="ARBA" id="ARBA00022659"/>
    </source>
</evidence>
<dbReference type="InterPro" id="IPR050350">
    <property type="entry name" value="Compl-Cell_Adhes-Reg"/>
</dbReference>
<dbReference type="GO" id="GO:0007338">
    <property type="term" value="P:single fertilization"/>
    <property type="evidence" value="ECO:0007669"/>
    <property type="project" value="UniProtKB-UniRule"/>
</dbReference>
<comment type="caution">
    <text evidence="12">Lacks conserved residue(s) required for the propagation of feature annotation.</text>
</comment>
<keyword evidence="8" id="KW-0325">Glycoprotein</keyword>
<dbReference type="InterPro" id="IPR017341">
    <property type="entry name" value="CD46"/>
</dbReference>